<dbReference type="AlphaFoldDB" id="A0A9N8HV19"/>
<evidence type="ECO:0000313" key="3">
    <source>
        <dbReference type="Proteomes" id="UP001153069"/>
    </source>
</evidence>
<keyword evidence="3" id="KW-1185">Reference proteome</keyword>
<organism evidence="2 3">
    <name type="scientific">Seminavis robusta</name>
    <dbReference type="NCBI Taxonomy" id="568900"/>
    <lineage>
        <taxon>Eukaryota</taxon>
        <taxon>Sar</taxon>
        <taxon>Stramenopiles</taxon>
        <taxon>Ochrophyta</taxon>
        <taxon>Bacillariophyta</taxon>
        <taxon>Bacillariophyceae</taxon>
        <taxon>Bacillariophycidae</taxon>
        <taxon>Naviculales</taxon>
        <taxon>Naviculaceae</taxon>
        <taxon>Seminavis</taxon>
    </lineage>
</organism>
<dbReference type="EMBL" id="CAICTM010001914">
    <property type="protein sequence ID" value="CAB9526946.1"/>
    <property type="molecule type" value="Genomic_DNA"/>
</dbReference>
<feature type="region of interest" description="Disordered" evidence="1">
    <location>
        <begin position="310"/>
        <end position="336"/>
    </location>
</feature>
<comment type="caution">
    <text evidence="2">The sequence shown here is derived from an EMBL/GenBank/DDBJ whole genome shotgun (WGS) entry which is preliminary data.</text>
</comment>
<dbReference type="Proteomes" id="UP001153069">
    <property type="component" value="Unassembled WGS sequence"/>
</dbReference>
<accession>A0A9N8HV19</accession>
<name>A0A9N8HV19_9STRA</name>
<gene>
    <name evidence="2" type="ORF">SEMRO_1916_G305210.1</name>
</gene>
<proteinExistence type="predicted"/>
<sequence length="336" mass="38729">MTGGNKLQRRISKLLLNPLKSGRRGIVRSRSQRSHVEEQVTIVCTPNYSMEDILSQLTQVNKKVHSIVLQEMIQRPDNVPLFCKIQDLLRSSSYKGVQSIHLLEPHIHFTDYRRWCYKRTNFLHRIRKDAKERDIDVVIHGTLLLDYHHNNNNNNNTHTTDNPQQLSQNISSWLTLLQQLPQDPDITSLWISLREEAVVHTSPSAVCGRGPRRPSQLELMQSPVQKVFQALIELFNSDTRSWRFVHCHVQYHHDADKRNVNEEQTQALLDVAELFHIPLQVQWQPLSNEQPAWTRTTTMAEQRFPACAAKTAEQQHQDDHTSTTYGSSGAFGAVGN</sequence>
<reference evidence="2" key="1">
    <citation type="submission" date="2020-06" db="EMBL/GenBank/DDBJ databases">
        <authorList>
            <consortium name="Plant Systems Biology data submission"/>
        </authorList>
    </citation>
    <scope>NUCLEOTIDE SEQUENCE</scope>
    <source>
        <strain evidence="2">D6</strain>
    </source>
</reference>
<protein>
    <submittedName>
        <fullName evidence="2">Uncharacterized protein</fullName>
    </submittedName>
</protein>
<evidence type="ECO:0000313" key="2">
    <source>
        <dbReference type="EMBL" id="CAB9526946.1"/>
    </source>
</evidence>
<evidence type="ECO:0000256" key="1">
    <source>
        <dbReference type="SAM" id="MobiDB-lite"/>
    </source>
</evidence>